<protein>
    <submittedName>
        <fullName evidence="3">SDR family oxidoreductase</fullName>
    </submittedName>
</protein>
<accession>A0A4Q6XNH1</accession>
<reference evidence="3 4" key="1">
    <citation type="submission" date="2019-02" db="EMBL/GenBank/DDBJ databases">
        <authorList>
            <person name="Li Y."/>
        </authorList>
    </citation>
    <scope>NUCLEOTIDE SEQUENCE [LARGE SCALE GENOMIC DNA]</scope>
    <source>
        <strain evidence="3 4">30C10-4-7</strain>
    </source>
</reference>
<keyword evidence="4" id="KW-1185">Reference proteome</keyword>
<dbReference type="Proteomes" id="UP000292855">
    <property type="component" value="Unassembled WGS sequence"/>
</dbReference>
<dbReference type="RefSeq" id="WP_130142695.1">
    <property type="nucleotide sequence ID" value="NZ_SGIT01000003.1"/>
</dbReference>
<dbReference type="InterPro" id="IPR002347">
    <property type="entry name" value="SDR_fam"/>
</dbReference>
<dbReference type="GO" id="GO:0016491">
    <property type="term" value="F:oxidoreductase activity"/>
    <property type="evidence" value="ECO:0007669"/>
    <property type="project" value="UniProtKB-KW"/>
</dbReference>
<name>A0A4Q6XNH1_9SPHI</name>
<dbReference type="Pfam" id="PF13561">
    <property type="entry name" value="adh_short_C2"/>
    <property type="match status" value="1"/>
</dbReference>
<evidence type="ECO:0000256" key="2">
    <source>
        <dbReference type="ARBA" id="ARBA00023002"/>
    </source>
</evidence>
<dbReference type="PROSITE" id="PS00061">
    <property type="entry name" value="ADH_SHORT"/>
    <property type="match status" value="1"/>
</dbReference>
<dbReference type="OrthoDB" id="9803333at2"/>
<dbReference type="InterPro" id="IPR036291">
    <property type="entry name" value="NAD(P)-bd_dom_sf"/>
</dbReference>
<dbReference type="InterPro" id="IPR051122">
    <property type="entry name" value="SDR_DHRS6-like"/>
</dbReference>
<dbReference type="AlphaFoldDB" id="A0A4Q6XNH1"/>
<dbReference type="InterPro" id="IPR020904">
    <property type="entry name" value="Sc_DH/Rdtase_CS"/>
</dbReference>
<dbReference type="PRINTS" id="PR00081">
    <property type="entry name" value="GDHRDH"/>
</dbReference>
<organism evidence="3 4">
    <name type="scientific">Sphingobacterium corticibacterium</name>
    <dbReference type="NCBI Taxonomy" id="2484746"/>
    <lineage>
        <taxon>Bacteria</taxon>
        <taxon>Pseudomonadati</taxon>
        <taxon>Bacteroidota</taxon>
        <taxon>Sphingobacteriia</taxon>
        <taxon>Sphingobacteriales</taxon>
        <taxon>Sphingobacteriaceae</taxon>
        <taxon>Sphingobacterium</taxon>
    </lineage>
</organism>
<dbReference type="CDD" id="cd05233">
    <property type="entry name" value="SDR_c"/>
    <property type="match status" value="1"/>
</dbReference>
<evidence type="ECO:0000313" key="3">
    <source>
        <dbReference type="EMBL" id="RZF58882.1"/>
    </source>
</evidence>
<dbReference type="PANTHER" id="PTHR43477">
    <property type="entry name" value="DIHYDROANTICAPSIN 7-DEHYDROGENASE"/>
    <property type="match status" value="1"/>
</dbReference>
<dbReference type="PANTHER" id="PTHR43477:SF1">
    <property type="entry name" value="DIHYDROANTICAPSIN 7-DEHYDROGENASE"/>
    <property type="match status" value="1"/>
</dbReference>
<dbReference type="Gene3D" id="3.40.50.720">
    <property type="entry name" value="NAD(P)-binding Rossmann-like Domain"/>
    <property type="match status" value="1"/>
</dbReference>
<gene>
    <name evidence="3" type="ORF">EWE74_16295</name>
</gene>
<keyword evidence="2" id="KW-0560">Oxidoreductase</keyword>
<evidence type="ECO:0000256" key="1">
    <source>
        <dbReference type="ARBA" id="ARBA00006484"/>
    </source>
</evidence>
<evidence type="ECO:0000313" key="4">
    <source>
        <dbReference type="Proteomes" id="UP000292855"/>
    </source>
</evidence>
<comment type="similarity">
    <text evidence="1">Belongs to the short-chain dehydrogenases/reductases (SDR) family.</text>
</comment>
<proteinExistence type="inferred from homology"/>
<dbReference type="SUPFAM" id="SSF51735">
    <property type="entry name" value="NAD(P)-binding Rossmann-fold domains"/>
    <property type="match status" value="1"/>
</dbReference>
<dbReference type="EMBL" id="SGIT01000003">
    <property type="protein sequence ID" value="RZF58882.1"/>
    <property type="molecule type" value="Genomic_DNA"/>
</dbReference>
<comment type="caution">
    <text evidence="3">The sequence shown here is derived from an EMBL/GenBank/DDBJ whole genome shotgun (WGS) entry which is preliminary data.</text>
</comment>
<sequence>MLEVESKKNILVTGATSGIGKGLVISLLQDPENIVYGIGRDEEKISGLLDKQNFKFIAYDLTDINSIENMFRDKFENVKFDGFVHCAGMEETIPITLYSPEKVLQIFQINVFSAIELLRLLSKKKYSENNASFVLLSSVMGELGQAGKVGYCASKAALLGVVKSLALELAKREIRVNAVSPGIVNTPLTSQLFQQLDAKNVDRIKDMHPMGIGKVDDVADLLCFLLSEKARWITGQNLKIDGGYSVQ</sequence>